<evidence type="ECO:0000256" key="1">
    <source>
        <dbReference type="SAM" id="MobiDB-lite"/>
    </source>
</evidence>
<protein>
    <recommendedName>
        <fullName evidence="4">Zinc-binding protein</fullName>
    </recommendedName>
</protein>
<proteinExistence type="predicted"/>
<dbReference type="Gene3D" id="3.10.450.50">
    <property type="match status" value="1"/>
</dbReference>
<dbReference type="EMBL" id="BLKV01000002">
    <property type="protein sequence ID" value="GFG72201.1"/>
    <property type="molecule type" value="Genomic_DNA"/>
</dbReference>
<feature type="region of interest" description="Disordered" evidence="1">
    <location>
        <begin position="303"/>
        <end position="328"/>
    </location>
</feature>
<reference evidence="2 3" key="1">
    <citation type="journal article" date="2019" name="Emerg. Microbes Infect.">
        <title>Comprehensive subspecies identification of 175 nontuberculous mycobacteria species based on 7547 genomic profiles.</title>
        <authorList>
            <person name="Matsumoto Y."/>
            <person name="Kinjo T."/>
            <person name="Motooka D."/>
            <person name="Nabeya D."/>
            <person name="Jung N."/>
            <person name="Uechi K."/>
            <person name="Horii T."/>
            <person name="Iida T."/>
            <person name="Fujita J."/>
            <person name="Nakamura S."/>
        </authorList>
    </citation>
    <scope>NUCLEOTIDE SEQUENCE [LARGE SCALE GENOMIC DNA]</scope>
    <source>
        <strain evidence="2 3">JCM 16017</strain>
    </source>
</reference>
<keyword evidence="3" id="KW-1185">Reference proteome</keyword>
<dbReference type="InterPro" id="IPR004027">
    <property type="entry name" value="SEC_C_motif"/>
</dbReference>
<evidence type="ECO:0000313" key="3">
    <source>
        <dbReference type="Proteomes" id="UP000465263"/>
    </source>
</evidence>
<comment type="caution">
    <text evidence="2">The sequence shown here is derived from an EMBL/GenBank/DDBJ whole genome shotgun (WGS) entry which is preliminary data.</text>
</comment>
<dbReference type="Proteomes" id="UP000465263">
    <property type="component" value="Unassembled WGS sequence"/>
</dbReference>
<dbReference type="Pfam" id="PF02810">
    <property type="entry name" value="SEC-C"/>
    <property type="match status" value="1"/>
</dbReference>
<dbReference type="AlphaFoldDB" id="A0A7I9XQC5"/>
<gene>
    <name evidence="2" type="ORF">MSEN_39210</name>
</gene>
<evidence type="ECO:0000313" key="2">
    <source>
        <dbReference type="EMBL" id="GFG72201.1"/>
    </source>
</evidence>
<organism evidence="2 3">
    <name type="scientific">Mycolicibacter senuensis</name>
    <dbReference type="NCBI Taxonomy" id="386913"/>
    <lineage>
        <taxon>Bacteria</taxon>
        <taxon>Bacillati</taxon>
        <taxon>Actinomycetota</taxon>
        <taxon>Actinomycetes</taxon>
        <taxon>Mycobacteriales</taxon>
        <taxon>Mycobacteriaceae</taxon>
        <taxon>Mycolicibacter</taxon>
    </lineage>
</organism>
<sequence length="693" mass="74448">MLHAAAADHKVSTVTDSPDAVATLAAILTEHGPLDAEDIAERLDEAGIRDADHVIEDYLDEYSCPAAELPDERWVWLPALLAGRVVTHRLTEQEIIHDLLAITPDLDPILELCNHDGYREFADGAPVTIVLPGFDDLLLEQRGIPFELVDESGVLLLNPGTLTALGLSAGDLVGLRCTDDGLALEPVDATTDTTVGARLAALLDTEEPSRLAAVVWAACADDPTLFTTPLAPLSEAIDAHGLASHDDWLAPAGFDFERWDFERKSALLADRYGLDADQTFVLTALVAMHDQMARLLDIAAAAEGDDTEEDDGVDAADGPADPDPEDGESADLLGELGAALVDPLLAQAFMEEAARSGRRGAAALGMFAETLESKVPRSAKVATHWLQAMACEGLGDTEGCERELLAAESLDPDWPLPLLTLARIASDRGDAEAGLGLLRRAGVGADHELVRLLEQHRAQPRNDVGRNEPCWCGSGRKYKKCHLGNEQLSLVDRLGWLYAKAGQQLLGGAWQELLVLAGYERIQHFEEELEDPLAAARADPLAIDTLLFEGGAFAEFLEVRGALLPDDERQLAQQWLGVPRAVFEVEGVRPGHDVSVRDVRTGDAQQVSAPNASRTLTPGQLICSRVLPTGNGLTFFGGVDPIEPDERDELLALLDADPDPAELVGFLSRRFVSDPVDDGHAIVQLRGKGFEPG</sequence>
<evidence type="ECO:0008006" key="4">
    <source>
        <dbReference type="Google" id="ProtNLM"/>
    </source>
</evidence>
<accession>A0A7I9XQC5</accession>
<dbReference type="SUPFAM" id="SSF103642">
    <property type="entry name" value="Sec-C motif"/>
    <property type="match status" value="1"/>
</dbReference>
<name>A0A7I9XQC5_9MYCO</name>